<dbReference type="InterPro" id="IPR006690">
    <property type="entry name" value="OMPA-like_CS"/>
</dbReference>
<dbReference type="PRINTS" id="PR01021">
    <property type="entry name" value="OMPADOMAIN"/>
</dbReference>
<dbReference type="AlphaFoldDB" id="A0A841NZY2"/>
<dbReference type="InterPro" id="IPR006664">
    <property type="entry name" value="OMP_bac"/>
</dbReference>
<keyword evidence="2 4" id="KW-0472">Membrane</keyword>
<dbReference type="SUPFAM" id="SSF103088">
    <property type="entry name" value="OmpA-like"/>
    <property type="match status" value="1"/>
</dbReference>
<feature type="domain" description="OmpA-like" evidence="5">
    <location>
        <begin position="89"/>
        <end position="204"/>
    </location>
</feature>
<dbReference type="InterPro" id="IPR036737">
    <property type="entry name" value="OmpA-like_sf"/>
</dbReference>
<evidence type="ECO:0000256" key="2">
    <source>
        <dbReference type="ARBA" id="ARBA00023136"/>
    </source>
</evidence>
<name>A0A841NZY2_9HYPH</name>
<organism evidence="6 7">
    <name type="scientific">Mesorhizobium sangaii</name>
    <dbReference type="NCBI Taxonomy" id="505389"/>
    <lineage>
        <taxon>Bacteria</taxon>
        <taxon>Pseudomonadati</taxon>
        <taxon>Pseudomonadota</taxon>
        <taxon>Alphaproteobacteria</taxon>
        <taxon>Hyphomicrobiales</taxon>
        <taxon>Phyllobacteriaceae</taxon>
        <taxon>Mesorhizobium</taxon>
    </lineage>
</organism>
<keyword evidence="7" id="KW-1185">Reference proteome</keyword>
<keyword evidence="3" id="KW-0998">Cell outer membrane</keyword>
<comment type="subcellular location">
    <subcellularLocation>
        <location evidence="1">Cell outer membrane</location>
    </subcellularLocation>
</comment>
<comment type="caution">
    <text evidence="6">The sequence shown here is derived from an EMBL/GenBank/DDBJ whole genome shotgun (WGS) entry which is preliminary data.</text>
</comment>
<sequence>MSTDNCLGIWYDRSRSKSGAQTGGAAMQWSSSAFVLAVVFCSTHAFADPVQKSEDIVKFFAGAADLGKSRGICVGSEEECKSKSKAGDAPGEKTGLDMMINFGLDSAELNPTARAELDEFAKALKDNRLSKFNFVVEGYTDATGTVQYNEGLSQRRAQSVAAFLTANGIETARLNAIGMGEKNPRSPNPYDPVNRRVEMRIKTQ</sequence>
<dbReference type="PANTHER" id="PTHR30329">
    <property type="entry name" value="STATOR ELEMENT OF FLAGELLAR MOTOR COMPLEX"/>
    <property type="match status" value="1"/>
</dbReference>
<evidence type="ECO:0000313" key="6">
    <source>
        <dbReference type="EMBL" id="MBB6408634.1"/>
    </source>
</evidence>
<proteinExistence type="predicted"/>
<accession>A0A841NZY2</accession>
<dbReference type="Proteomes" id="UP000556329">
    <property type="component" value="Unassembled WGS sequence"/>
</dbReference>
<dbReference type="Gene3D" id="3.30.1330.60">
    <property type="entry name" value="OmpA-like domain"/>
    <property type="match status" value="1"/>
</dbReference>
<dbReference type="PANTHER" id="PTHR30329:SF21">
    <property type="entry name" value="LIPOPROTEIN YIAD-RELATED"/>
    <property type="match status" value="1"/>
</dbReference>
<reference evidence="6 7" key="1">
    <citation type="submission" date="2020-08" db="EMBL/GenBank/DDBJ databases">
        <title>Genomic Encyclopedia of Type Strains, Phase IV (KMG-IV): sequencing the most valuable type-strain genomes for metagenomic binning, comparative biology and taxonomic classification.</title>
        <authorList>
            <person name="Goeker M."/>
        </authorList>
    </citation>
    <scope>NUCLEOTIDE SEQUENCE [LARGE SCALE GENOMIC DNA]</scope>
    <source>
        <strain evidence="6 7">DSM 100039</strain>
    </source>
</reference>
<evidence type="ECO:0000256" key="3">
    <source>
        <dbReference type="ARBA" id="ARBA00023237"/>
    </source>
</evidence>
<dbReference type="PROSITE" id="PS51123">
    <property type="entry name" value="OMPA_2"/>
    <property type="match status" value="1"/>
</dbReference>
<dbReference type="InterPro" id="IPR050330">
    <property type="entry name" value="Bact_OuterMem_StrucFunc"/>
</dbReference>
<dbReference type="EMBL" id="JACHEF010000001">
    <property type="protein sequence ID" value="MBB6408634.1"/>
    <property type="molecule type" value="Genomic_DNA"/>
</dbReference>
<dbReference type="GO" id="GO:0009279">
    <property type="term" value="C:cell outer membrane"/>
    <property type="evidence" value="ECO:0007669"/>
    <property type="project" value="UniProtKB-SubCell"/>
</dbReference>
<evidence type="ECO:0000259" key="5">
    <source>
        <dbReference type="PROSITE" id="PS51123"/>
    </source>
</evidence>
<dbReference type="InterPro" id="IPR006665">
    <property type="entry name" value="OmpA-like"/>
</dbReference>
<dbReference type="Pfam" id="PF00691">
    <property type="entry name" value="OmpA"/>
    <property type="match status" value="1"/>
</dbReference>
<gene>
    <name evidence="6" type="ORF">HNQ71_001278</name>
</gene>
<dbReference type="PROSITE" id="PS01068">
    <property type="entry name" value="OMPA_1"/>
    <property type="match status" value="1"/>
</dbReference>
<evidence type="ECO:0000313" key="7">
    <source>
        <dbReference type="Proteomes" id="UP000556329"/>
    </source>
</evidence>
<evidence type="ECO:0000256" key="4">
    <source>
        <dbReference type="PROSITE-ProRule" id="PRU00473"/>
    </source>
</evidence>
<protein>
    <submittedName>
        <fullName evidence="6">Outer membrane protein OmpA-like peptidoglycan-associated protein</fullName>
    </submittedName>
</protein>
<dbReference type="CDD" id="cd07185">
    <property type="entry name" value="OmpA_C-like"/>
    <property type="match status" value="1"/>
</dbReference>
<evidence type="ECO:0000256" key="1">
    <source>
        <dbReference type="ARBA" id="ARBA00004442"/>
    </source>
</evidence>